<evidence type="ECO:0000313" key="2">
    <source>
        <dbReference type="Proteomes" id="UP000620133"/>
    </source>
</evidence>
<gene>
    <name evidence="1" type="ORF">MPAN_013500</name>
</gene>
<keyword evidence="2" id="KW-1185">Reference proteome</keyword>
<dbReference type="Gene3D" id="3.40.1390.20">
    <property type="entry name" value="HprK N-terminal domain-like"/>
    <property type="match status" value="1"/>
</dbReference>
<organism evidence="1 2">
    <name type="scientific">Mariniplasma anaerobium</name>
    <dbReference type="NCBI Taxonomy" id="2735436"/>
    <lineage>
        <taxon>Bacteria</taxon>
        <taxon>Bacillati</taxon>
        <taxon>Mycoplasmatota</taxon>
        <taxon>Mollicutes</taxon>
        <taxon>Acholeplasmatales</taxon>
        <taxon>Acholeplasmataceae</taxon>
        <taxon>Mariniplasma</taxon>
    </lineage>
</organism>
<dbReference type="Proteomes" id="UP000620133">
    <property type="component" value="Chromosome"/>
</dbReference>
<dbReference type="InterPro" id="IPR028979">
    <property type="entry name" value="Ser_kin/Pase_Hpr-like_N_sf"/>
</dbReference>
<name>A0A7U9TKZ5_9MOLU</name>
<accession>A0A7U9TKZ5</accession>
<reference evidence="1" key="1">
    <citation type="submission" date="2021-01" db="EMBL/GenBank/DDBJ databases">
        <title>Draft genome sequence of Acholeplasmataceae bacterium strain Mahy22.</title>
        <authorList>
            <person name="Watanabe M."/>
            <person name="Kojima H."/>
            <person name="Fukui M."/>
        </authorList>
    </citation>
    <scope>NUCLEOTIDE SEQUENCE</scope>
    <source>
        <strain evidence="1">Mahy22</strain>
    </source>
</reference>
<dbReference type="AlphaFoldDB" id="A0A7U9TKZ5"/>
<evidence type="ECO:0008006" key="3">
    <source>
        <dbReference type="Google" id="ProtNLM"/>
    </source>
</evidence>
<dbReference type="EMBL" id="AP024412">
    <property type="protein sequence ID" value="BCR36457.1"/>
    <property type="molecule type" value="Genomic_DNA"/>
</dbReference>
<dbReference type="KEGG" id="manr:MPAN_013500"/>
<proteinExistence type="predicted"/>
<sequence>MKLHEIIEKYNCRVYTKELLVNKDIHFAFCSDLMSDALIIMNSVKDERILDHAILITGLATQQSIRTAEMLDVNVVLLVRGKIPSDKVVQLALESEIILLATDYTMFNTSGMMYADGIKGIKYDIQW</sequence>
<dbReference type="RefSeq" id="WP_176239930.1">
    <property type="nucleotide sequence ID" value="NZ_AP024412.1"/>
</dbReference>
<protein>
    <recommendedName>
        <fullName evidence="3">DRTGG domain-containing protein</fullName>
    </recommendedName>
</protein>
<dbReference type="SUPFAM" id="SSF75138">
    <property type="entry name" value="HprK N-terminal domain-like"/>
    <property type="match status" value="1"/>
</dbReference>
<evidence type="ECO:0000313" key="1">
    <source>
        <dbReference type="EMBL" id="BCR36457.1"/>
    </source>
</evidence>